<dbReference type="GO" id="GO:0008999">
    <property type="term" value="F:protein-N-terminal-alanine acetyltransferase activity"/>
    <property type="evidence" value="ECO:0007669"/>
    <property type="project" value="TreeGrafter"/>
</dbReference>
<evidence type="ECO:0000259" key="4">
    <source>
        <dbReference type="PROSITE" id="PS51186"/>
    </source>
</evidence>
<dbReference type="AlphaFoldDB" id="A0A420WEA4"/>
<keyword evidence="2" id="KW-0012">Acyltransferase</keyword>
<keyword evidence="6" id="KW-1185">Reference proteome</keyword>
<name>A0A420WEA4_9PROT</name>
<dbReference type="SUPFAM" id="SSF55729">
    <property type="entry name" value="Acyl-CoA N-acyltransferases (Nat)"/>
    <property type="match status" value="1"/>
</dbReference>
<organism evidence="5 6">
    <name type="scientific">Litorimonas taeanensis</name>
    <dbReference type="NCBI Taxonomy" id="568099"/>
    <lineage>
        <taxon>Bacteria</taxon>
        <taxon>Pseudomonadati</taxon>
        <taxon>Pseudomonadota</taxon>
        <taxon>Alphaproteobacteria</taxon>
        <taxon>Maricaulales</taxon>
        <taxon>Robiginitomaculaceae</taxon>
    </lineage>
</organism>
<dbReference type="RefSeq" id="WP_121101667.1">
    <property type="nucleotide sequence ID" value="NZ_RBII01000002.1"/>
</dbReference>
<gene>
    <name evidence="5" type="ORF">DES40_2064</name>
</gene>
<dbReference type="FunCoup" id="A0A420WEA4">
    <property type="interactions" value="119"/>
</dbReference>
<dbReference type="EMBL" id="RBII01000002">
    <property type="protein sequence ID" value="RKQ69265.1"/>
    <property type="molecule type" value="Genomic_DNA"/>
</dbReference>
<evidence type="ECO:0000256" key="1">
    <source>
        <dbReference type="ARBA" id="ARBA00022679"/>
    </source>
</evidence>
<comment type="similarity">
    <text evidence="3">Belongs to the acetyltransferase family. RimJ subfamily.</text>
</comment>
<dbReference type="GO" id="GO:0005737">
    <property type="term" value="C:cytoplasm"/>
    <property type="evidence" value="ECO:0007669"/>
    <property type="project" value="TreeGrafter"/>
</dbReference>
<dbReference type="Proteomes" id="UP000282211">
    <property type="component" value="Unassembled WGS sequence"/>
</dbReference>
<evidence type="ECO:0000313" key="6">
    <source>
        <dbReference type="Proteomes" id="UP000282211"/>
    </source>
</evidence>
<dbReference type="InterPro" id="IPR016181">
    <property type="entry name" value="Acyl_CoA_acyltransferase"/>
</dbReference>
<dbReference type="InterPro" id="IPR051531">
    <property type="entry name" value="N-acetyltransferase"/>
</dbReference>
<protein>
    <submittedName>
        <fullName evidence="5">Ribosomal-protein-alanine N-acetyltransferase</fullName>
    </submittedName>
</protein>
<dbReference type="PANTHER" id="PTHR43792">
    <property type="entry name" value="GNAT FAMILY, PUTATIVE (AFU_ORTHOLOGUE AFUA_3G00765)-RELATED-RELATED"/>
    <property type="match status" value="1"/>
</dbReference>
<accession>A0A420WEA4</accession>
<dbReference type="OrthoDB" id="9801669at2"/>
<sequence length="190" mass="21757">MPQASIHTLLKVHASGGALTLRHPRWADYESWSHLRRDNKEWLAPWEPGWSDSHITRITYRTHLSRYKKFVQTGKAYPFHVFYGVDETLIGACNLSHIERGSAQSARLGYWIGEKFARNGFARSSVEAVTRFGFETLGLHRIEAAVQPENLASISVLESQNFTREGISRGYLKIDKVWRDHVIFAKLSSD</sequence>
<dbReference type="PANTHER" id="PTHR43792:SF8">
    <property type="entry name" value="[RIBOSOMAL PROTEIN US5]-ALANINE N-ACETYLTRANSFERASE"/>
    <property type="match status" value="1"/>
</dbReference>
<evidence type="ECO:0000256" key="3">
    <source>
        <dbReference type="ARBA" id="ARBA00038502"/>
    </source>
</evidence>
<reference evidence="5 6" key="1">
    <citation type="submission" date="2018-10" db="EMBL/GenBank/DDBJ databases">
        <title>Genomic Encyclopedia of Type Strains, Phase IV (KMG-IV): sequencing the most valuable type-strain genomes for metagenomic binning, comparative biology and taxonomic classification.</title>
        <authorList>
            <person name="Goeker M."/>
        </authorList>
    </citation>
    <scope>NUCLEOTIDE SEQUENCE [LARGE SCALE GENOMIC DNA]</scope>
    <source>
        <strain evidence="5 6">DSM 22008</strain>
    </source>
</reference>
<dbReference type="InterPro" id="IPR000182">
    <property type="entry name" value="GNAT_dom"/>
</dbReference>
<comment type="caution">
    <text evidence="5">The sequence shown here is derived from an EMBL/GenBank/DDBJ whole genome shotgun (WGS) entry which is preliminary data.</text>
</comment>
<evidence type="ECO:0000313" key="5">
    <source>
        <dbReference type="EMBL" id="RKQ69265.1"/>
    </source>
</evidence>
<proteinExistence type="inferred from homology"/>
<evidence type="ECO:0000256" key="2">
    <source>
        <dbReference type="ARBA" id="ARBA00023315"/>
    </source>
</evidence>
<keyword evidence="1 5" id="KW-0808">Transferase</keyword>
<feature type="domain" description="N-acetyltransferase" evidence="4">
    <location>
        <begin position="19"/>
        <end position="189"/>
    </location>
</feature>
<dbReference type="Pfam" id="PF13302">
    <property type="entry name" value="Acetyltransf_3"/>
    <property type="match status" value="1"/>
</dbReference>
<dbReference type="PROSITE" id="PS51186">
    <property type="entry name" value="GNAT"/>
    <property type="match status" value="1"/>
</dbReference>
<dbReference type="Gene3D" id="3.40.630.30">
    <property type="match status" value="1"/>
</dbReference>
<dbReference type="InParanoid" id="A0A420WEA4"/>